<feature type="region of interest" description="Disordered" evidence="1">
    <location>
        <begin position="1"/>
        <end position="26"/>
    </location>
</feature>
<dbReference type="Proteomes" id="UP000019335">
    <property type="component" value="Chromosome 11"/>
</dbReference>
<dbReference type="EMBL" id="AZIL01000932">
    <property type="protein sequence ID" value="EWM25489.1"/>
    <property type="molecule type" value="Genomic_DNA"/>
</dbReference>
<evidence type="ECO:0000313" key="2">
    <source>
        <dbReference type="EMBL" id="EWM25489.1"/>
    </source>
</evidence>
<protein>
    <submittedName>
        <fullName evidence="2">Uncharacterized protein</fullName>
    </submittedName>
</protein>
<organism evidence="2 3">
    <name type="scientific">Nannochloropsis gaditana</name>
    <dbReference type="NCBI Taxonomy" id="72520"/>
    <lineage>
        <taxon>Eukaryota</taxon>
        <taxon>Sar</taxon>
        <taxon>Stramenopiles</taxon>
        <taxon>Ochrophyta</taxon>
        <taxon>Eustigmatophyceae</taxon>
        <taxon>Eustigmatales</taxon>
        <taxon>Monodopsidaceae</taxon>
        <taxon>Nannochloropsis</taxon>
    </lineage>
</organism>
<reference evidence="2 3" key="1">
    <citation type="journal article" date="2014" name="Mol. Plant">
        <title>Chromosome Scale Genome Assembly and Transcriptome Profiling of Nannochloropsis gaditana in Nitrogen Depletion.</title>
        <authorList>
            <person name="Corteggiani Carpinelli E."/>
            <person name="Telatin A."/>
            <person name="Vitulo N."/>
            <person name="Forcato C."/>
            <person name="D'Angelo M."/>
            <person name="Schiavon R."/>
            <person name="Vezzi A."/>
            <person name="Giacometti G.M."/>
            <person name="Morosinotto T."/>
            <person name="Valle G."/>
        </authorList>
    </citation>
    <scope>NUCLEOTIDE SEQUENCE [LARGE SCALE GENOMIC DNA]</scope>
    <source>
        <strain evidence="2 3">B-31</strain>
    </source>
</reference>
<keyword evidence="3" id="KW-1185">Reference proteome</keyword>
<comment type="caution">
    <text evidence="2">The sequence shown here is derived from an EMBL/GenBank/DDBJ whole genome shotgun (WGS) entry which is preliminary data.</text>
</comment>
<evidence type="ECO:0000313" key="3">
    <source>
        <dbReference type="Proteomes" id="UP000019335"/>
    </source>
</evidence>
<sequence length="68" mass="7580">MAMTVFKSHSPDPSLKSGPGGASQGETQFAAQCLKKRFRRIMHAFKAFSTNRCHTFIKGELSETYIRG</sequence>
<dbReference type="AlphaFoldDB" id="W7TYN5"/>
<proteinExistence type="predicted"/>
<accession>W7TYN5</accession>
<name>W7TYN5_9STRA</name>
<gene>
    <name evidence="2" type="ORF">Naga_100236g5</name>
</gene>
<evidence type="ECO:0000256" key="1">
    <source>
        <dbReference type="SAM" id="MobiDB-lite"/>
    </source>
</evidence>